<dbReference type="Proteomes" id="UP000019277">
    <property type="component" value="Unassembled WGS sequence"/>
</dbReference>
<accession>W7IVP9</accession>
<dbReference type="PANTHER" id="PTHR34853:SF1">
    <property type="entry name" value="LIPASE 5"/>
    <property type="match status" value="1"/>
</dbReference>
<evidence type="ECO:0000313" key="2">
    <source>
        <dbReference type="EMBL" id="EWC60842.1"/>
    </source>
</evidence>
<feature type="region of interest" description="Disordered" evidence="1">
    <location>
        <begin position="82"/>
        <end position="107"/>
    </location>
</feature>
<proteinExistence type="predicted"/>
<sequence length="107" mass="11576">MQLDSYLNDTGRKDLADAKQNACVVELLANYPFKTIAGYTTTNPLTDPTWQARLAQNKLGQNPPRVPVFQYHASTDEIVNTPRATRCTSPTAPPGSPNSGTPTSPTT</sequence>
<name>W7IVP9_9PSEU</name>
<reference evidence="2 3" key="1">
    <citation type="journal article" date="2014" name="Genome Announc.">
        <title>Draft Genome Sequence of the Antitrypanosomally Active Sponge-Associated Bacterium Actinokineospora sp. Strain EG49.</title>
        <authorList>
            <person name="Harjes J."/>
            <person name="Ryu T."/>
            <person name="Abdelmohsen U.R."/>
            <person name="Moitinho-Silva L."/>
            <person name="Horn H."/>
            <person name="Ravasi T."/>
            <person name="Hentschel U."/>
        </authorList>
    </citation>
    <scope>NUCLEOTIDE SEQUENCE [LARGE SCALE GENOMIC DNA]</scope>
    <source>
        <strain evidence="2 3">EG49</strain>
    </source>
</reference>
<feature type="compositionally biased region" description="Low complexity" evidence="1">
    <location>
        <begin position="97"/>
        <end position="107"/>
    </location>
</feature>
<dbReference type="PANTHER" id="PTHR34853">
    <property type="match status" value="1"/>
</dbReference>
<dbReference type="STRING" id="909613.UO65_3861"/>
<dbReference type="InterPro" id="IPR005152">
    <property type="entry name" value="Lipase_secreted"/>
</dbReference>
<keyword evidence="3" id="KW-1185">Reference proteome</keyword>
<comment type="caution">
    <text evidence="2">The sequence shown here is derived from an EMBL/GenBank/DDBJ whole genome shotgun (WGS) entry which is preliminary data.</text>
</comment>
<evidence type="ECO:0000256" key="1">
    <source>
        <dbReference type="SAM" id="MobiDB-lite"/>
    </source>
</evidence>
<keyword evidence="2" id="KW-0378">Hydrolase</keyword>
<dbReference type="GO" id="GO:0004806">
    <property type="term" value="F:triacylglycerol lipase activity"/>
    <property type="evidence" value="ECO:0007669"/>
    <property type="project" value="UniProtKB-EC"/>
</dbReference>
<dbReference type="AlphaFoldDB" id="W7IVP9"/>
<dbReference type="eggNOG" id="COG1073">
    <property type="taxonomic scope" value="Bacteria"/>
</dbReference>
<dbReference type="Pfam" id="PF03583">
    <property type="entry name" value="LIP"/>
    <property type="match status" value="1"/>
</dbReference>
<dbReference type="EMBL" id="AYXG01000140">
    <property type="protein sequence ID" value="EWC60842.1"/>
    <property type="molecule type" value="Genomic_DNA"/>
</dbReference>
<protein>
    <submittedName>
        <fullName evidence="2">Triacylglycerol lipase</fullName>
        <ecNumber evidence="2">3.1.1.3</ecNumber>
    </submittedName>
</protein>
<dbReference type="GO" id="GO:0016042">
    <property type="term" value="P:lipid catabolic process"/>
    <property type="evidence" value="ECO:0007669"/>
    <property type="project" value="InterPro"/>
</dbReference>
<organism evidence="2 3">
    <name type="scientific">Actinokineospora spheciospongiae</name>
    <dbReference type="NCBI Taxonomy" id="909613"/>
    <lineage>
        <taxon>Bacteria</taxon>
        <taxon>Bacillati</taxon>
        <taxon>Actinomycetota</taxon>
        <taxon>Actinomycetes</taxon>
        <taxon>Pseudonocardiales</taxon>
        <taxon>Pseudonocardiaceae</taxon>
        <taxon>Actinokineospora</taxon>
    </lineage>
</organism>
<evidence type="ECO:0000313" key="3">
    <source>
        <dbReference type="Proteomes" id="UP000019277"/>
    </source>
</evidence>
<dbReference type="EC" id="3.1.1.3" evidence="2"/>
<gene>
    <name evidence="2" type="ORF">UO65_3861</name>
</gene>
<dbReference type="Gene3D" id="1.10.260.130">
    <property type="match status" value="1"/>
</dbReference>